<protein>
    <submittedName>
        <fullName evidence="1">Uncharacterized protein</fullName>
    </submittedName>
</protein>
<proteinExistence type="predicted"/>
<sequence length="72" mass="8195">MLEPIRSSQPDLRLSHSLSLFSLRLYRLHAPPQPLASALGVPEAPYTSCFLIGQFGRIDAVKTLRDWFSLRR</sequence>
<comment type="caution">
    <text evidence="1">The sequence shown here is derived from an EMBL/GenBank/DDBJ whole genome shotgun (WGS) entry which is preliminary data.</text>
</comment>
<organism evidence="1 2">
    <name type="scientific">Protopolystoma xenopodis</name>
    <dbReference type="NCBI Taxonomy" id="117903"/>
    <lineage>
        <taxon>Eukaryota</taxon>
        <taxon>Metazoa</taxon>
        <taxon>Spiralia</taxon>
        <taxon>Lophotrochozoa</taxon>
        <taxon>Platyhelminthes</taxon>
        <taxon>Monogenea</taxon>
        <taxon>Polyopisthocotylea</taxon>
        <taxon>Polystomatidea</taxon>
        <taxon>Polystomatidae</taxon>
        <taxon>Protopolystoma</taxon>
    </lineage>
</organism>
<evidence type="ECO:0000313" key="2">
    <source>
        <dbReference type="Proteomes" id="UP000784294"/>
    </source>
</evidence>
<dbReference type="Proteomes" id="UP000784294">
    <property type="component" value="Unassembled WGS sequence"/>
</dbReference>
<dbReference type="AlphaFoldDB" id="A0A3S5B0F9"/>
<reference evidence="1" key="1">
    <citation type="submission" date="2018-11" db="EMBL/GenBank/DDBJ databases">
        <authorList>
            <consortium name="Pathogen Informatics"/>
        </authorList>
    </citation>
    <scope>NUCLEOTIDE SEQUENCE</scope>
</reference>
<evidence type="ECO:0000313" key="1">
    <source>
        <dbReference type="EMBL" id="VEL36880.1"/>
    </source>
</evidence>
<keyword evidence="2" id="KW-1185">Reference proteome</keyword>
<accession>A0A3S5B0F9</accession>
<name>A0A3S5B0F9_9PLAT</name>
<gene>
    <name evidence="1" type="ORF">PXEA_LOCUS30320</name>
</gene>
<dbReference type="EMBL" id="CAAALY010253445">
    <property type="protein sequence ID" value="VEL36880.1"/>
    <property type="molecule type" value="Genomic_DNA"/>
</dbReference>